<comment type="caution">
    <text evidence="1">The sequence shown here is derived from an EMBL/GenBank/DDBJ whole genome shotgun (WGS) entry which is preliminary data.</text>
</comment>
<evidence type="ECO:0000313" key="2">
    <source>
        <dbReference type="Proteomes" id="UP000003136"/>
    </source>
</evidence>
<gene>
    <name evidence="1" type="ORF">BACPEC_01177</name>
</gene>
<dbReference type="EMBL" id="ABVQ01000035">
    <property type="protein sequence ID" value="EEC58189.1"/>
    <property type="molecule type" value="Genomic_DNA"/>
</dbReference>
<dbReference type="HOGENOM" id="CLU_3132455_0_0_9"/>
<accession>B7AR67</accession>
<dbReference type="Proteomes" id="UP000003136">
    <property type="component" value="Unassembled WGS sequence"/>
</dbReference>
<reference evidence="1 2" key="1">
    <citation type="submission" date="2008-11" db="EMBL/GenBank/DDBJ databases">
        <title>Draft genome sequence of Bacteroides pectinophilus (ATCC 43243).</title>
        <authorList>
            <person name="Sudarsanam P."/>
            <person name="Ley R."/>
            <person name="Guruge J."/>
            <person name="Turnbaugh P.J."/>
            <person name="Mahowald M."/>
            <person name="Liep D."/>
            <person name="Gordon J."/>
        </authorList>
    </citation>
    <scope>NUCLEOTIDE SEQUENCE [LARGE SCALE GENOMIC DNA]</scope>
    <source>
        <strain evidence="1 2">ATCC 43243</strain>
    </source>
</reference>
<reference evidence="1 2" key="2">
    <citation type="submission" date="2008-11" db="EMBL/GenBank/DDBJ databases">
        <authorList>
            <person name="Fulton L."/>
            <person name="Clifton S."/>
            <person name="Fulton B."/>
            <person name="Xu J."/>
            <person name="Minx P."/>
            <person name="Pepin K.H."/>
            <person name="Johnson M."/>
            <person name="Bhonagiri V."/>
            <person name="Nash W.E."/>
            <person name="Mardis E.R."/>
            <person name="Wilson R.K."/>
        </authorList>
    </citation>
    <scope>NUCLEOTIDE SEQUENCE [LARGE SCALE GENOMIC DNA]</scope>
    <source>
        <strain evidence="1 2">ATCC 43243</strain>
    </source>
</reference>
<dbReference type="AlphaFoldDB" id="B7AR67"/>
<keyword evidence="2" id="KW-1185">Reference proteome</keyword>
<evidence type="ECO:0000313" key="1">
    <source>
        <dbReference type="EMBL" id="EEC58189.1"/>
    </source>
</evidence>
<sequence length="49" mass="5783">MERVIELEGCTVVLNTPDISDEERAKRRKAFEEATARFLIRVEEEMSRK</sequence>
<dbReference type="STRING" id="483218.BACPEC_01177"/>
<name>B7AR67_9FIRM</name>
<organism evidence="1 2">
    <name type="scientific">[Bacteroides] pectinophilus ATCC 43243</name>
    <dbReference type="NCBI Taxonomy" id="483218"/>
    <lineage>
        <taxon>Bacteria</taxon>
        <taxon>Bacillati</taxon>
        <taxon>Bacillota</taxon>
        <taxon>Clostridia</taxon>
        <taxon>Eubacteriales</taxon>
    </lineage>
</organism>
<protein>
    <submittedName>
        <fullName evidence="1">Uncharacterized protein</fullName>
    </submittedName>
</protein>
<proteinExistence type="predicted"/>